<keyword evidence="1" id="KW-0472">Membrane</keyword>
<feature type="signal peptide" evidence="2">
    <location>
        <begin position="1"/>
        <end position="19"/>
    </location>
</feature>
<dbReference type="PANTHER" id="PTHR39069:SF8">
    <property type="entry name" value="FI17111P1"/>
    <property type="match status" value="1"/>
</dbReference>
<gene>
    <name evidence="4" type="ORF">ODALV1_LOCUS3200</name>
</gene>
<keyword evidence="5" id="KW-1185">Reference proteome</keyword>
<name>A0ABP1PU76_9HEXA</name>
<reference evidence="4 5" key="1">
    <citation type="submission" date="2024-08" db="EMBL/GenBank/DDBJ databases">
        <authorList>
            <person name="Cucini C."/>
            <person name="Frati F."/>
        </authorList>
    </citation>
    <scope>NUCLEOTIDE SEQUENCE [LARGE SCALE GENOMIC DNA]</scope>
</reference>
<dbReference type="Pfam" id="PF01683">
    <property type="entry name" value="EB"/>
    <property type="match status" value="1"/>
</dbReference>
<keyword evidence="2" id="KW-0732">Signal</keyword>
<dbReference type="Proteomes" id="UP001642540">
    <property type="component" value="Unassembled WGS sequence"/>
</dbReference>
<dbReference type="PANTHER" id="PTHR39069">
    <property type="entry name" value="ECDYSONE-INDUCIBLE GENE E1, ISOFORM A"/>
    <property type="match status" value="1"/>
</dbReference>
<protein>
    <recommendedName>
        <fullName evidence="3">EB domain-containing protein</fullName>
    </recommendedName>
</protein>
<keyword evidence="1" id="KW-0812">Transmembrane</keyword>
<evidence type="ECO:0000313" key="4">
    <source>
        <dbReference type="EMBL" id="CAL8075515.1"/>
    </source>
</evidence>
<comment type="caution">
    <text evidence="4">The sequence shown here is derived from an EMBL/GenBank/DDBJ whole genome shotgun (WGS) entry which is preliminary data.</text>
</comment>
<evidence type="ECO:0000256" key="1">
    <source>
        <dbReference type="SAM" id="Phobius"/>
    </source>
</evidence>
<organism evidence="4 5">
    <name type="scientific">Orchesella dallaii</name>
    <dbReference type="NCBI Taxonomy" id="48710"/>
    <lineage>
        <taxon>Eukaryota</taxon>
        <taxon>Metazoa</taxon>
        <taxon>Ecdysozoa</taxon>
        <taxon>Arthropoda</taxon>
        <taxon>Hexapoda</taxon>
        <taxon>Collembola</taxon>
        <taxon>Entomobryomorpha</taxon>
        <taxon>Entomobryoidea</taxon>
        <taxon>Orchesellidae</taxon>
        <taxon>Orchesellinae</taxon>
        <taxon>Orchesella</taxon>
    </lineage>
</organism>
<evidence type="ECO:0000313" key="5">
    <source>
        <dbReference type="Proteomes" id="UP001642540"/>
    </source>
</evidence>
<feature type="chain" id="PRO_5046688134" description="EB domain-containing protein" evidence="2">
    <location>
        <begin position="20"/>
        <end position="1038"/>
    </location>
</feature>
<dbReference type="InterPro" id="IPR006149">
    <property type="entry name" value="EB_dom"/>
</dbReference>
<feature type="transmembrane region" description="Helical" evidence="1">
    <location>
        <begin position="1017"/>
        <end position="1037"/>
    </location>
</feature>
<feature type="domain" description="EB" evidence="3">
    <location>
        <begin position="571"/>
        <end position="613"/>
    </location>
</feature>
<evidence type="ECO:0000256" key="2">
    <source>
        <dbReference type="SAM" id="SignalP"/>
    </source>
</evidence>
<keyword evidence="1" id="KW-1133">Transmembrane helix</keyword>
<dbReference type="EMBL" id="CAXLJM020000008">
    <property type="protein sequence ID" value="CAL8075515.1"/>
    <property type="molecule type" value="Genomic_DNA"/>
</dbReference>
<accession>A0ABP1PU76</accession>
<evidence type="ECO:0000259" key="3">
    <source>
        <dbReference type="Pfam" id="PF01683"/>
    </source>
</evidence>
<sequence length="1038" mass="111110">MNFFHILVFLLSLLTLGLCNNNSIFGDMLIGGPCDFEIECVGIPGTSSECRDGYCACKAGYLPAFLLGDCLQIMNQIGAPCSENPQCQQGLPGQLSECIGGICSCVDGAVNEPTQHICYEEKEEIGQECVVNAQCRENMGDLALCTNNVCDCDPNLSVIKSDNKFCLPIIHTIEDEECLESSQCVAGIPGTLSECTDEKTCNCLSTATHEDGQHKCYLKADFVGANCEVDKQCTENLSDLSKCVDGMCICPLDTSVPSGGREKCLKIIDEINEEECEEDIQCTTGIPGPLSECAYEHPSTGKKHCDCKSDSINEPGKHECYLKAEEVGDDCEVLIQCMLLGELSRCTGNICVCPTATSVPSEDNLRCLVIVDDIGGTCTEDGQCNAGTPGDYGDYSECSDGTCQCKEDAVHEENENICYPKADEVGGRCQVDAQCRINLGELSECILPDGECSCISGISVPSRDNSRCLPIINEIGEGCEEIQQCSGGVPGPHSECVFKEDGSELVCKCNYYSIQLQNVCLLKATLVGDSCNVTQQCTENLSDLSLCSEPDENGERKCICKPGAVGNVGQTQCVYGGIPIGSPCEDDFQCMGTPGTAECSTGICGCKPGFIASIDLTECLPERNQIGQDCEQSQQCQGALGPLSECVSVSPTRKVCNCTADAVSEPGQNSCKLKATFVGDPCEVQSQCLVNLGHSQCLNGSCICLGNATASTDNKQCLLKSYLNLPCQDENQCGWMSEGASCVPVDVNDPSGRNVCRCDSDYRNPAGVNDACYLLAPFLGRSCAEHPIQCDNLDNSICLLEEKVCGCDNTTRVPGGNSRSCLLRVENLNLTCSESAQCIPPNSQCVRDAEQNEMLCKCRTNDYIESLLNPGNCLQIVKENRFPCEEEIQCTSGLGPLSSCLAGLCVCRPGYAYFNGHCYFPGSLGGPCSSDGECQAGVNNLTVCSNFECSCIPNAFPYEDTCYIEKHVGDSCNTIAECTVSIIGFVNCDLLTKTCKCLPGYSAVPGGRVCSDAHSNFLNLGVLVAYIILVSLHNFIYQ</sequence>
<proteinExistence type="predicted"/>